<name>A0ABY3XDP0_9GAMM</name>
<evidence type="ECO:0000256" key="6">
    <source>
        <dbReference type="SAM" id="Phobius"/>
    </source>
</evidence>
<evidence type="ECO:0000313" key="8">
    <source>
        <dbReference type="EMBL" id="UNP28910.1"/>
    </source>
</evidence>
<dbReference type="PROSITE" id="PS50206">
    <property type="entry name" value="RHODANESE_3"/>
    <property type="match status" value="1"/>
</dbReference>
<organism evidence="8 9">
    <name type="scientific">Lysobacter gummosus</name>
    <dbReference type="NCBI Taxonomy" id="262324"/>
    <lineage>
        <taxon>Bacteria</taxon>
        <taxon>Pseudomonadati</taxon>
        <taxon>Pseudomonadota</taxon>
        <taxon>Gammaproteobacteria</taxon>
        <taxon>Lysobacterales</taxon>
        <taxon>Lysobacteraceae</taxon>
        <taxon>Lysobacter</taxon>
    </lineage>
</organism>
<gene>
    <name evidence="8" type="ORF">MOV92_20950</name>
</gene>
<dbReference type="PANTHER" id="PTHR42709">
    <property type="entry name" value="ALKALINE PHOSPHATASE LIKE PROTEIN"/>
    <property type="match status" value="1"/>
</dbReference>
<dbReference type="PANTHER" id="PTHR42709:SF6">
    <property type="entry name" value="UNDECAPRENYL PHOSPHATE TRANSPORTER A"/>
    <property type="match status" value="1"/>
</dbReference>
<protein>
    <submittedName>
        <fullName evidence="8">VTT domain-containing protein</fullName>
    </submittedName>
</protein>
<dbReference type="InterPro" id="IPR001763">
    <property type="entry name" value="Rhodanese-like_dom"/>
</dbReference>
<accession>A0ABY3XDP0</accession>
<evidence type="ECO:0000313" key="9">
    <source>
        <dbReference type="Proteomes" id="UP000829194"/>
    </source>
</evidence>
<dbReference type="Pfam" id="PF00581">
    <property type="entry name" value="Rhodanese"/>
    <property type="match status" value="1"/>
</dbReference>
<keyword evidence="4 6" id="KW-1133">Transmembrane helix</keyword>
<dbReference type="InterPro" id="IPR036873">
    <property type="entry name" value="Rhodanese-like_dom_sf"/>
</dbReference>
<evidence type="ECO:0000256" key="3">
    <source>
        <dbReference type="ARBA" id="ARBA00022692"/>
    </source>
</evidence>
<evidence type="ECO:0000259" key="7">
    <source>
        <dbReference type="PROSITE" id="PS50206"/>
    </source>
</evidence>
<dbReference type="SUPFAM" id="SSF52821">
    <property type="entry name" value="Rhodanese/Cell cycle control phosphatase"/>
    <property type="match status" value="1"/>
</dbReference>
<keyword evidence="5 6" id="KW-0472">Membrane</keyword>
<keyword evidence="2" id="KW-1003">Cell membrane</keyword>
<feature type="domain" description="Rhodanese" evidence="7">
    <location>
        <begin position="221"/>
        <end position="313"/>
    </location>
</feature>
<feature type="transmembrane region" description="Helical" evidence="6">
    <location>
        <begin position="49"/>
        <end position="74"/>
    </location>
</feature>
<dbReference type="RefSeq" id="WP_083512709.1">
    <property type="nucleotide sequence ID" value="NZ_CP011131.1"/>
</dbReference>
<dbReference type="SMART" id="SM00450">
    <property type="entry name" value="RHOD"/>
    <property type="match status" value="1"/>
</dbReference>
<proteinExistence type="predicted"/>
<evidence type="ECO:0000256" key="5">
    <source>
        <dbReference type="ARBA" id="ARBA00023136"/>
    </source>
</evidence>
<dbReference type="Proteomes" id="UP000829194">
    <property type="component" value="Chromosome"/>
</dbReference>
<reference evidence="8 9" key="1">
    <citation type="submission" date="2022-03" db="EMBL/GenBank/DDBJ databases">
        <title>Complete genome sequence of Lysobacter capsici VKM B-2533 and Lysobacter gummosus 10.1.1, promising sources of lytic agents.</title>
        <authorList>
            <person name="Tarlachkov S.V."/>
            <person name="Kudryakova I.V."/>
            <person name="Afoshin A.S."/>
            <person name="Leontyevskaya E.A."/>
            <person name="Leontyevskaya N.V."/>
        </authorList>
    </citation>
    <scope>NUCLEOTIDE SEQUENCE [LARGE SCALE GENOMIC DNA]</scope>
    <source>
        <strain evidence="8 9">10.1.1</strain>
    </source>
</reference>
<dbReference type="EMBL" id="CP093547">
    <property type="protein sequence ID" value="UNP28910.1"/>
    <property type="molecule type" value="Genomic_DNA"/>
</dbReference>
<feature type="transmembrane region" description="Helical" evidence="6">
    <location>
        <begin position="145"/>
        <end position="165"/>
    </location>
</feature>
<keyword evidence="9" id="KW-1185">Reference proteome</keyword>
<evidence type="ECO:0000256" key="4">
    <source>
        <dbReference type="ARBA" id="ARBA00022989"/>
    </source>
</evidence>
<dbReference type="Pfam" id="PF09335">
    <property type="entry name" value="VTT_dom"/>
    <property type="match status" value="1"/>
</dbReference>
<evidence type="ECO:0000256" key="1">
    <source>
        <dbReference type="ARBA" id="ARBA00004651"/>
    </source>
</evidence>
<keyword evidence="3 6" id="KW-0812">Transmembrane</keyword>
<dbReference type="InterPro" id="IPR032816">
    <property type="entry name" value="VTT_dom"/>
</dbReference>
<sequence length="333" mass="35445">MDALLHLIQTYGLLVVFVSVFLDQGGLPVPAYPPIIVTAAVAVDQQPSLALALVPILLAATLAAVLADSLWYLGGRRIGAALLRLMCKLSLSPDSCVLMTRGIYARWGAPSLVVAKFVPGFAAVATTLAGETGTSPRRFAFYDGLGALLWAGVAVALGAVFHRAVNDLLDGLETLGRYGLVLILVLIAGLVGYKLLKRQWFLRELRMARISVAELGQLLEQGDGPTILDVRSHQQRDSSGWIPGAIFVATLGDDSLTGIPPERREEVIVYCDCPNEASAATLARELKRRGFKRVRPLAGGFEAWRAQGYSVATGEKAAAMLAGVDPIDAVAQS</sequence>
<comment type="subcellular location">
    <subcellularLocation>
        <location evidence="1">Cell membrane</location>
        <topology evidence="1">Multi-pass membrane protein</topology>
    </subcellularLocation>
</comment>
<evidence type="ECO:0000256" key="2">
    <source>
        <dbReference type="ARBA" id="ARBA00022475"/>
    </source>
</evidence>
<dbReference type="InterPro" id="IPR051311">
    <property type="entry name" value="DedA_domain"/>
</dbReference>
<dbReference type="Gene3D" id="3.40.250.10">
    <property type="entry name" value="Rhodanese-like domain"/>
    <property type="match status" value="1"/>
</dbReference>
<feature type="transmembrane region" description="Helical" evidence="6">
    <location>
        <begin position="177"/>
        <end position="196"/>
    </location>
</feature>